<dbReference type="EMBL" id="AP019860">
    <property type="protein sequence ID" value="BBM84576.1"/>
    <property type="molecule type" value="Genomic_DNA"/>
</dbReference>
<keyword evidence="2" id="KW-1185">Reference proteome</keyword>
<dbReference type="OrthoDB" id="3669864at2"/>
<dbReference type="PROSITE" id="PS51257">
    <property type="entry name" value="PROKAR_LIPOPROTEIN"/>
    <property type="match status" value="1"/>
</dbReference>
<accession>A0A5S9F3D9</accession>
<proteinExistence type="predicted"/>
<reference evidence="1 2" key="1">
    <citation type="submission" date="2019-08" db="EMBL/GenBank/DDBJ databases">
        <title>Complete genome sequence of Candidatus Uab amorphum.</title>
        <authorList>
            <person name="Shiratori T."/>
            <person name="Suzuki S."/>
            <person name="Kakizawa Y."/>
            <person name="Ishida K."/>
        </authorList>
    </citation>
    <scope>NUCLEOTIDE SEQUENCE [LARGE SCALE GENOMIC DNA]</scope>
    <source>
        <strain evidence="1 2">SRT547</strain>
    </source>
</reference>
<dbReference type="Proteomes" id="UP000326354">
    <property type="component" value="Chromosome"/>
</dbReference>
<name>A0A5S9F3D9_UABAM</name>
<organism evidence="1 2">
    <name type="scientific">Uabimicrobium amorphum</name>
    <dbReference type="NCBI Taxonomy" id="2596890"/>
    <lineage>
        <taxon>Bacteria</taxon>
        <taxon>Pseudomonadati</taxon>
        <taxon>Planctomycetota</taxon>
        <taxon>Candidatus Uabimicrobiia</taxon>
        <taxon>Candidatus Uabimicrobiales</taxon>
        <taxon>Candidatus Uabimicrobiaceae</taxon>
        <taxon>Candidatus Uabimicrobium</taxon>
    </lineage>
</organism>
<evidence type="ECO:0000313" key="1">
    <source>
        <dbReference type="EMBL" id="BBM84576.1"/>
    </source>
</evidence>
<dbReference type="KEGG" id="uam:UABAM_02937"/>
<evidence type="ECO:0008006" key="3">
    <source>
        <dbReference type="Google" id="ProtNLM"/>
    </source>
</evidence>
<sequence length="463" mass="53457">MRLEFFLFIFCVIILSCQNNVTKNNRTYTSTNESHQAEYTNRPPSSPTNKIMTPLIGFYQNRLPKEVYCVTVDEILNQDTNKPSQLSKFLQFELSQEISQRKFFKEFPRGEYQKRILDEQLHSDSDAFEANVSPIGNLKVVDGILQVRYWVDGEQIKIYSTLLHIKNGENLGTFSGQIAKGSIPEKFWKPLALKIQKKKLRPKNPQAKIHKVWTEENVYEGSQNGIKIHTKIETQNLKGKSIQVAAYFALLDGRFLKDYDGLYKARSGHVAASKKETSTSDNNLWNDFTLFLPYSQLHLSPGVHNLKFYISIFHGNSNLTNSYWVNFRYTQTGASAAIHNVWADVNVYHNFQYGMTIHTKFEARYLKKQQIGVVAYFFSADGRPLRDFDGRFNDATGNVAAAGMDYALYDVSTWGDFRLFFPYAQLHLSPGRYNLKFYVAITHQSKIIATSKWFHFPFVQPLR</sequence>
<dbReference type="AlphaFoldDB" id="A0A5S9F3D9"/>
<evidence type="ECO:0000313" key="2">
    <source>
        <dbReference type="Proteomes" id="UP000326354"/>
    </source>
</evidence>
<dbReference type="RefSeq" id="WP_151968722.1">
    <property type="nucleotide sequence ID" value="NZ_AP019860.1"/>
</dbReference>
<gene>
    <name evidence="1" type="ORF">UABAM_02937</name>
</gene>
<protein>
    <recommendedName>
        <fullName evidence="3">Lipoprotein</fullName>
    </recommendedName>
</protein>